<evidence type="ECO:0000313" key="2">
    <source>
        <dbReference type="EMBL" id="KAJ2907308.1"/>
    </source>
</evidence>
<dbReference type="SUPFAM" id="SSF63829">
    <property type="entry name" value="Calcium-dependent phosphotriesterase"/>
    <property type="match status" value="1"/>
</dbReference>
<dbReference type="Gene3D" id="2.120.10.30">
    <property type="entry name" value="TolB, C-terminal domain"/>
    <property type="match status" value="1"/>
</dbReference>
<name>A0AAD5RZ66_9PEZI</name>
<dbReference type="InterPro" id="IPR013658">
    <property type="entry name" value="SGL"/>
</dbReference>
<dbReference type="AlphaFoldDB" id="A0AAD5RZ66"/>
<protein>
    <submittedName>
        <fullName evidence="2">Calcium-dependent phosphotriesterase</fullName>
    </submittedName>
</protein>
<dbReference type="InterPro" id="IPR011042">
    <property type="entry name" value="6-blade_b-propeller_TolB-like"/>
</dbReference>
<dbReference type="EMBL" id="JAKWBI020000001">
    <property type="protein sequence ID" value="KAJ2907308.1"/>
    <property type="molecule type" value="Genomic_DNA"/>
</dbReference>
<dbReference type="PANTHER" id="PTHR47064">
    <property type="entry name" value="PUTATIVE (AFU_ORTHOLOGUE AFUA_1G08990)-RELATED"/>
    <property type="match status" value="1"/>
</dbReference>
<dbReference type="PANTHER" id="PTHR47064:SF2">
    <property type="entry name" value="SMP-30_GLUCONOLACTONASE_LRE-LIKE REGION DOMAIN-CONTAINING PROTEIN-RELATED"/>
    <property type="match status" value="1"/>
</dbReference>
<dbReference type="InterPro" id="IPR052988">
    <property type="entry name" value="Oryzine_lactonohydrolase"/>
</dbReference>
<feature type="domain" description="SMP-30/Gluconolactonase/LRE-like region" evidence="1">
    <location>
        <begin position="195"/>
        <end position="356"/>
    </location>
</feature>
<sequence length="367" mass="40558">MATGQITQVPEAVRTLIQESSVKKVHGQGGGSTQPRPRDLAIVQYHPDLQHLYGKEVKHSLLVSLAETSKNPFFGGACVFAETTGELYITSGLLSSVGSSRLPIVIISQVKLNRKPGSPWEPLESFQWSKLRPPTNMPMPAGASRLKDGIVYCSQGEPVRGSGGLYYMPFGRPPEPLVTSYFGRDFNGVQDVVPSDSDSVLWFTDNYSAFDNDIRPSPLFPSQVYRYAIESGELKAVANDLSRPQAIAISNNQKTLYVSDLGSRHNEYPDILIGGGIFAYDIQDHSESQFLTNKRLFAYPKHGSAQKLKCDGRGNILAACADGVEVWNPRGILLGVFEVPDGATSFFMNDQEMFICSKQRLWWMQLK</sequence>
<reference evidence="2" key="1">
    <citation type="submission" date="2022-07" db="EMBL/GenBank/DDBJ databases">
        <title>Draft genome sequence of Zalerion maritima ATCC 34329, a (micro)plastics degrading marine fungus.</title>
        <authorList>
            <person name="Paco A."/>
            <person name="Goncalves M.F.M."/>
            <person name="Rocha-Santos T.A.P."/>
            <person name="Alves A."/>
        </authorList>
    </citation>
    <scope>NUCLEOTIDE SEQUENCE</scope>
    <source>
        <strain evidence="2">ATCC 34329</strain>
    </source>
</reference>
<comment type="caution">
    <text evidence="2">The sequence shown here is derived from an EMBL/GenBank/DDBJ whole genome shotgun (WGS) entry which is preliminary data.</text>
</comment>
<accession>A0AAD5RZ66</accession>
<gene>
    <name evidence="2" type="ORF">MKZ38_003164</name>
</gene>
<keyword evidence="3" id="KW-1185">Reference proteome</keyword>
<evidence type="ECO:0000259" key="1">
    <source>
        <dbReference type="Pfam" id="PF08450"/>
    </source>
</evidence>
<proteinExistence type="predicted"/>
<dbReference type="Proteomes" id="UP001201980">
    <property type="component" value="Unassembled WGS sequence"/>
</dbReference>
<organism evidence="2 3">
    <name type="scientific">Zalerion maritima</name>
    <dbReference type="NCBI Taxonomy" id="339359"/>
    <lineage>
        <taxon>Eukaryota</taxon>
        <taxon>Fungi</taxon>
        <taxon>Dikarya</taxon>
        <taxon>Ascomycota</taxon>
        <taxon>Pezizomycotina</taxon>
        <taxon>Sordariomycetes</taxon>
        <taxon>Lulworthiomycetidae</taxon>
        <taxon>Lulworthiales</taxon>
        <taxon>Lulworthiaceae</taxon>
        <taxon>Zalerion</taxon>
    </lineage>
</organism>
<dbReference type="Pfam" id="PF08450">
    <property type="entry name" value="SGL"/>
    <property type="match status" value="1"/>
</dbReference>
<evidence type="ECO:0000313" key="3">
    <source>
        <dbReference type="Proteomes" id="UP001201980"/>
    </source>
</evidence>